<dbReference type="Pfam" id="PF00990">
    <property type="entry name" value="GGDEF"/>
    <property type="match status" value="1"/>
</dbReference>
<dbReference type="InterPro" id="IPR043128">
    <property type="entry name" value="Rev_trsase/Diguanyl_cyclase"/>
</dbReference>
<evidence type="ECO:0000256" key="3">
    <source>
        <dbReference type="SAM" id="Phobius"/>
    </source>
</evidence>
<comment type="catalytic activity">
    <reaction evidence="2">
        <text>2 GTP = 3',3'-c-di-GMP + 2 diphosphate</text>
        <dbReference type="Rhea" id="RHEA:24898"/>
        <dbReference type="ChEBI" id="CHEBI:33019"/>
        <dbReference type="ChEBI" id="CHEBI:37565"/>
        <dbReference type="ChEBI" id="CHEBI:58805"/>
        <dbReference type="EC" id="2.7.7.65"/>
    </reaction>
</comment>
<organism evidence="5 6">
    <name type="scientific">Vibrio marisflavi CECT 7928</name>
    <dbReference type="NCBI Taxonomy" id="634439"/>
    <lineage>
        <taxon>Bacteria</taxon>
        <taxon>Pseudomonadati</taxon>
        <taxon>Pseudomonadota</taxon>
        <taxon>Gammaproteobacteria</taxon>
        <taxon>Vibrionales</taxon>
        <taxon>Vibrionaceae</taxon>
        <taxon>Vibrio</taxon>
    </lineage>
</organism>
<dbReference type="PANTHER" id="PTHR45138:SF9">
    <property type="entry name" value="DIGUANYLATE CYCLASE DGCM-RELATED"/>
    <property type="match status" value="1"/>
</dbReference>
<evidence type="ECO:0000313" key="6">
    <source>
        <dbReference type="Proteomes" id="UP000838748"/>
    </source>
</evidence>
<protein>
    <recommendedName>
        <fullName evidence="1">diguanylate cyclase</fullName>
        <ecNumber evidence="1">2.7.7.65</ecNumber>
    </recommendedName>
</protein>
<feature type="transmembrane region" description="Helical" evidence="3">
    <location>
        <begin position="6"/>
        <end position="29"/>
    </location>
</feature>
<reference evidence="5" key="1">
    <citation type="submission" date="2021-11" db="EMBL/GenBank/DDBJ databases">
        <authorList>
            <person name="Rodrigo-Torres L."/>
            <person name="Arahal R. D."/>
            <person name="Lucena T."/>
        </authorList>
    </citation>
    <scope>NUCLEOTIDE SEQUENCE</scope>
    <source>
        <strain evidence="5">CECT 7928</strain>
    </source>
</reference>
<evidence type="ECO:0000256" key="2">
    <source>
        <dbReference type="ARBA" id="ARBA00034247"/>
    </source>
</evidence>
<dbReference type="CDD" id="cd01949">
    <property type="entry name" value="GGDEF"/>
    <property type="match status" value="1"/>
</dbReference>
<name>A0ABN8E5X2_9VIBR</name>
<evidence type="ECO:0000259" key="4">
    <source>
        <dbReference type="PROSITE" id="PS50887"/>
    </source>
</evidence>
<dbReference type="PANTHER" id="PTHR45138">
    <property type="entry name" value="REGULATORY COMPONENTS OF SENSORY TRANSDUCTION SYSTEM"/>
    <property type="match status" value="1"/>
</dbReference>
<dbReference type="Proteomes" id="UP000838748">
    <property type="component" value="Unassembled WGS sequence"/>
</dbReference>
<keyword evidence="3" id="KW-0472">Membrane</keyword>
<dbReference type="NCBIfam" id="TIGR00254">
    <property type="entry name" value="GGDEF"/>
    <property type="match status" value="1"/>
</dbReference>
<dbReference type="InterPro" id="IPR000160">
    <property type="entry name" value="GGDEF_dom"/>
</dbReference>
<dbReference type="Gene3D" id="3.30.70.270">
    <property type="match status" value="1"/>
</dbReference>
<keyword evidence="6" id="KW-1185">Reference proteome</keyword>
<comment type="caution">
    <text evidence="5">The sequence shown here is derived from an EMBL/GenBank/DDBJ whole genome shotgun (WGS) entry which is preliminary data.</text>
</comment>
<feature type="transmembrane region" description="Helical" evidence="3">
    <location>
        <begin position="156"/>
        <end position="179"/>
    </location>
</feature>
<sequence length="423" mass="48034">MNSISARLAIIYFCVALIVAISQTLINFWSDLHRTKLEINTDITSILNTASSPASQAIFDVNEINAREILQGLSTYPYVVEGLIIDDLGLEFAKFSRHNHPESHSEWISKLIFPAVHQTLSKDLYNETFDMTMGTLIVTVDYDIALNPFYSRMSSLLISSFFRTILVFTIIFAVTYFYITKPLIYMVKTLRKQPNDSNVELKTPNHHKTSEIGILVKEINKSFKQQSEAQNKLTQLNLELENRVKERTIELEKANLHLEMLATVDPLTNISNRRDLFSKASEKFKLFKRYKRPLSVIMLDIDNFKSINDTYGHKIGDKAIVSCVNSCLSCLRETDILGRIGGEEFAIILPESDENQTLGIAERIRKQVPKSEVLLGYNISMTVSMGTYTLTDNIDSIVDAIDIADKALYQAKVNGRNRVEIGR</sequence>
<accession>A0ABN8E5X2</accession>
<dbReference type="PROSITE" id="PS50887">
    <property type="entry name" value="GGDEF"/>
    <property type="match status" value="1"/>
</dbReference>
<gene>
    <name evidence="5" type="ORF">VMF7928_02730</name>
</gene>
<dbReference type="SUPFAM" id="SSF55073">
    <property type="entry name" value="Nucleotide cyclase"/>
    <property type="match status" value="1"/>
</dbReference>
<dbReference type="RefSeq" id="WP_237362269.1">
    <property type="nucleotide sequence ID" value="NZ_CAKLDM010000002.1"/>
</dbReference>
<dbReference type="InterPro" id="IPR050469">
    <property type="entry name" value="Diguanylate_Cyclase"/>
</dbReference>
<proteinExistence type="predicted"/>
<evidence type="ECO:0000256" key="1">
    <source>
        <dbReference type="ARBA" id="ARBA00012528"/>
    </source>
</evidence>
<feature type="domain" description="GGDEF" evidence="4">
    <location>
        <begin position="292"/>
        <end position="423"/>
    </location>
</feature>
<evidence type="ECO:0000313" key="5">
    <source>
        <dbReference type="EMBL" id="CAH0540285.1"/>
    </source>
</evidence>
<dbReference type="EC" id="2.7.7.65" evidence="1"/>
<dbReference type="EMBL" id="CAKLDM010000002">
    <property type="protein sequence ID" value="CAH0540285.1"/>
    <property type="molecule type" value="Genomic_DNA"/>
</dbReference>
<dbReference type="InterPro" id="IPR029787">
    <property type="entry name" value="Nucleotide_cyclase"/>
</dbReference>
<dbReference type="SMART" id="SM00267">
    <property type="entry name" value="GGDEF"/>
    <property type="match status" value="1"/>
</dbReference>
<keyword evidence="3" id="KW-1133">Transmembrane helix</keyword>
<keyword evidence="3" id="KW-0812">Transmembrane</keyword>